<keyword evidence="4 9" id="KW-0808">Transferase</keyword>
<comment type="function">
    <text evidence="9">Catalyzes the transfer of the alpha-amino group from S-adenosyl-L-methionine (SAM) to 7-keto-8-aminopelargonic acid (KAPA) to form 7,8-diaminopelargonic acid (DAPA). It is the only aminotransferase known to utilize SAM as an amino donor.</text>
</comment>
<sequence>MTTEQELLDFDRTHLWHPYTSATKALKCYPVAMAEGIYLELLDGRRLIDGMSSWWSAIHGYNNPAINAAMTAQINRMSHVMFGGLTHRPAIDLARLLIKIVPAGLEHVFFSDSGSVAVEVAMKMALQYWHSRSCTTKHMFVTIRNGYHGDTWHAMSVSDPDTGMHAIFNKNLAKQYFLPAPRSGFHEAFDETEISEVEAFLQQNHGNIAAFILEPIVQGAGGMRFYHPDYLKHIRRLCTKYDILLIADEIATGFGRSGKLFACEHAGISPDIICVGKALTGGYLTLAATLCTKDVAYTISNGFPGVFMHGPTFMANPLACATALASCELLLNSPWQESVLGIEKTLKERLLPLQSVESVAEVRVLGAIGVVEMKEPVDMEQIQQRFVDQGIWLRPFGKLVYTMPPFVISPDELNTLCNGICNVICP</sequence>
<comment type="cofactor">
    <cofactor evidence="1 9">
        <name>pyridoxal 5'-phosphate</name>
        <dbReference type="ChEBI" id="CHEBI:597326"/>
    </cofactor>
</comment>
<dbReference type="Pfam" id="PF00202">
    <property type="entry name" value="Aminotran_3"/>
    <property type="match status" value="1"/>
</dbReference>
<organism evidence="10 11">
    <name type="scientific">Geotalea uraniireducens</name>
    <dbReference type="NCBI Taxonomy" id="351604"/>
    <lineage>
        <taxon>Bacteria</taxon>
        <taxon>Pseudomonadati</taxon>
        <taxon>Thermodesulfobacteriota</taxon>
        <taxon>Desulfuromonadia</taxon>
        <taxon>Geobacterales</taxon>
        <taxon>Geobacteraceae</taxon>
        <taxon>Geotalea</taxon>
    </lineage>
</organism>
<name>A0ABM8EMA2_9BACT</name>
<comment type="catalytic activity">
    <reaction evidence="8 9">
        <text>(8S)-8-amino-7-oxononanoate + S-adenosyl-L-methionine = S-adenosyl-4-methylsulfanyl-2-oxobutanoate + (7R,8S)-7,8-diammoniononanoate</text>
        <dbReference type="Rhea" id="RHEA:16861"/>
        <dbReference type="ChEBI" id="CHEBI:16490"/>
        <dbReference type="ChEBI" id="CHEBI:59789"/>
        <dbReference type="ChEBI" id="CHEBI:149468"/>
        <dbReference type="ChEBI" id="CHEBI:149469"/>
        <dbReference type="EC" id="2.6.1.62"/>
    </reaction>
</comment>
<comment type="subcellular location">
    <subcellularLocation>
        <location evidence="9">Cytoplasm</location>
    </subcellularLocation>
</comment>
<comment type="subunit">
    <text evidence="9">Homodimer.</text>
</comment>
<dbReference type="CDD" id="cd00610">
    <property type="entry name" value="OAT_like"/>
    <property type="match status" value="1"/>
</dbReference>
<dbReference type="PANTHER" id="PTHR42684:SF17">
    <property type="entry name" value="ADENOSYLMETHIONINE-8-AMINO-7-OXONONANOATE AMINOTRANSFERASE"/>
    <property type="match status" value="1"/>
</dbReference>
<keyword evidence="9" id="KW-0963">Cytoplasm</keyword>
<keyword evidence="5 9" id="KW-0949">S-adenosyl-L-methionine</keyword>
<evidence type="ECO:0000256" key="3">
    <source>
        <dbReference type="ARBA" id="ARBA00022576"/>
    </source>
</evidence>
<accession>A0ABM8EMA2</accession>
<evidence type="ECO:0000256" key="8">
    <source>
        <dbReference type="ARBA" id="ARBA00048449"/>
    </source>
</evidence>
<feature type="binding site" evidence="9">
    <location>
        <position position="310"/>
    </location>
    <ligand>
        <name>substrate</name>
    </ligand>
</feature>
<feature type="binding site" evidence="9">
    <location>
        <position position="277"/>
    </location>
    <ligand>
        <name>substrate</name>
    </ligand>
</feature>
<evidence type="ECO:0000256" key="2">
    <source>
        <dbReference type="ARBA" id="ARBA00005063"/>
    </source>
</evidence>
<dbReference type="NCBIfam" id="TIGR00508">
    <property type="entry name" value="bioA"/>
    <property type="match status" value="1"/>
</dbReference>
<dbReference type="NCBIfam" id="NF004624">
    <property type="entry name" value="PRK05964.1"/>
    <property type="match status" value="1"/>
</dbReference>
<dbReference type="Gene3D" id="3.40.640.10">
    <property type="entry name" value="Type I PLP-dependent aspartate aminotransferase-like (Major domain)"/>
    <property type="match status" value="1"/>
</dbReference>
<feature type="binding site" evidence="9">
    <location>
        <position position="54"/>
    </location>
    <ligand>
        <name>substrate</name>
    </ligand>
</feature>
<feature type="site" description="Participates in the substrate recognition with KAPA and in a stacking interaction with the adenine ring of SAM" evidence="9">
    <location>
        <position position="19"/>
    </location>
</feature>
<gene>
    <name evidence="9" type="primary">bioA</name>
    <name evidence="10" type="ORF">GURASL_24790</name>
</gene>
<dbReference type="EC" id="2.6.1.62" evidence="9"/>
<dbReference type="InterPro" id="IPR015424">
    <property type="entry name" value="PyrdxlP-dep_Trfase"/>
</dbReference>
<evidence type="ECO:0000256" key="9">
    <source>
        <dbReference type="HAMAP-Rule" id="MF_00834"/>
    </source>
</evidence>
<dbReference type="InterPro" id="IPR015421">
    <property type="entry name" value="PyrdxlP-dep_Trfase_major"/>
</dbReference>
<dbReference type="Proteomes" id="UP001317705">
    <property type="component" value="Chromosome"/>
</dbReference>
<reference evidence="10 11" key="1">
    <citation type="submission" date="2022-12" db="EMBL/GenBank/DDBJ databases">
        <title>Polyphasic characterization of Geotalea uranireducens NIT-SL11 newly isolated from a complex of sewage sludge and microbially reduced graphene oxide.</title>
        <authorList>
            <person name="Xie L."/>
            <person name="Yoshida N."/>
            <person name="Meng L."/>
        </authorList>
    </citation>
    <scope>NUCLEOTIDE SEQUENCE [LARGE SCALE GENOMIC DNA]</scope>
    <source>
        <strain evidence="10 11">NIT-SL11</strain>
    </source>
</reference>
<dbReference type="EMBL" id="AP027151">
    <property type="protein sequence ID" value="BDV43556.1"/>
    <property type="molecule type" value="Genomic_DNA"/>
</dbReference>
<evidence type="ECO:0000256" key="1">
    <source>
        <dbReference type="ARBA" id="ARBA00001933"/>
    </source>
</evidence>
<comment type="similarity">
    <text evidence="9">Belongs to the class-III pyridoxal-phosphate-dependent aminotransferase family. BioA subfamily.</text>
</comment>
<dbReference type="PANTHER" id="PTHR42684">
    <property type="entry name" value="ADENOSYLMETHIONINE-8-AMINO-7-OXONONANOATE AMINOTRANSFERASE"/>
    <property type="match status" value="1"/>
</dbReference>
<comment type="pathway">
    <text evidence="2 9">Cofactor biosynthesis; biotin biosynthesis; 7,8-diaminononanoate from 8-amino-7-oxononanoate (SAM route): step 1/1.</text>
</comment>
<keyword evidence="7 9" id="KW-0663">Pyridoxal phosphate</keyword>
<evidence type="ECO:0000313" key="10">
    <source>
        <dbReference type="EMBL" id="BDV43556.1"/>
    </source>
</evidence>
<proteinExistence type="inferred from homology"/>
<dbReference type="NCBIfam" id="NF005940">
    <property type="entry name" value="PRK07986.1"/>
    <property type="match status" value="1"/>
</dbReference>
<keyword evidence="11" id="KW-1185">Reference proteome</keyword>
<evidence type="ECO:0000256" key="4">
    <source>
        <dbReference type="ARBA" id="ARBA00022679"/>
    </source>
</evidence>
<dbReference type="SUPFAM" id="SSF53383">
    <property type="entry name" value="PLP-dependent transferases"/>
    <property type="match status" value="1"/>
</dbReference>
<dbReference type="InterPro" id="IPR005814">
    <property type="entry name" value="Aminotrans_3"/>
</dbReference>
<protein>
    <recommendedName>
        <fullName evidence="9">Adenosylmethionine-8-amino-7-oxononanoate aminotransferase</fullName>
        <ecNumber evidence="9">2.6.1.62</ecNumber>
    </recommendedName>
    <alternativeName>
        <fullName evidence="9">7,8-diamino-pelargonic acid aminotransferase</fullName>
        <shortName evidence="9">DAPA AT</shortName>
        <shortName evidence="9">DAPA aminotransferase</shortName>
    </alternativeName>
    <alternativeName>
        <fullName evidence="9">7,8-diaminononanoate synthase</fullName>
        <shortName evidence="9">DANS</shortName>
    </alternativeName>
    <alternativeName>
        <fullName evidence="9">Diaminopelargonic acid synthase</fullName>
    </alternativeName>
</protein>
<evidence type="ECO:0000256" key="5">
    <source>
        <dbReference type="ARBA" id="ARBA00022691"/>
    </source>
</evidence>
<dbReference type="HAMAP" id="MF_00834">
    <property type="entry name" value="BioA"/>
    <property type="match status" value="1"/>
</dbReference>
<keyword evidence="3 9" id="KW-0032">Aminotransferase</keyword>
<dbReference type="RefSeq" id="WP_281999683.1">
    <property type="nucleotide sequence ID" value="NZ_AP027151.1"/>
</dbReference>
<feature type="binding site" evidence="9">
    <location>
        <position position="248"/>
    </location>
    <ligand>
        <name>pyridoxal 5'-phosphate</name>
        <dbReference type="ChEBI" id="CHEBI:597326"/>
    </ligand>
</feature>
<feature type="binding site" evidence="9">
    <location>
        <begin position="311"/>
        <end position="312"/>
    </location>
    <ligand>
        <name>pyridoxal 5'-phosphate</name>
        <dbReference type="ChEBI" id="CHEBI:597326"/>
    </ligand>
</feature>
<feature type="binding site" evidence="9">
    <location>
        <position position="147"/>
    </location>
    <ligand>
        <name>substrate</name>
    </ligand>
</feature>
<keyword evidence="6 9" id="KW-0093">Biotin biosynthesis</keyword>
<feature type="binding site" evidence="9">
    <location>
        <position position="394"/>
    </location>
    <ligand>
        <name>substrate</name>
    </ligand>
</feature>
<feature type="binding site" evidence="9">
    <location>
        <begin position="114"/>
        <end position="115"/>
    </location>
    <ligand>
        <name>pyridoxal 5'-phosphate</name>
        <dbReference type="ChEBI" id="CHEBI:597326"/>
    </ligand>
</feature>
<dbReference type="InterPro" id="IPR015422">
    <property type="entry name" value="PyrdxlP-dep_Trfase_small"/>
</dbReference>
<feature type="modified residue" description="N6-(pyridoxal phosphate)lysine" evidence="9">
    <location>
        <position position="277"/>
    </location>
</feature>
<dbReference type="InterPro" id="IPR049704">
    <property type="entry name" value="Aminotrans_3_PPA_site"/>
</dbReference>
<evidence type="ECO:0000256" key="6">
    <source>
        <dbReference type="ARBA" id="ARBA00022756"/>
    </source>
</evidence>
<dbReference type="InterPro" id="IPR005815">
    <property type="entry name" value="BioA"/>
</dbReference>
<evidence type="ECO:0000313" key="11">
    <source>
        <dbReference type="Proteomes" id="UP001317705"/>
    </source>
</evidence>
<dbReference type="PROSITE" id="PS00600">
    <property type="entry name" value="AA_TRANSFER_CLASS_3"/>
    <property type="match status" value="1"/>
</dbReference>
<evidence type="ECO:0000256" key="7">
    <source>
        <dbReference type="ARBA" id="ARBA00022898"/>
    </source>
</evidence>
<dbReference type="Gene3D" id="3.90.1150.10">
    <property type="entry name" value="Aspartate Aminotransferase, domain 1"/>
    <property type="match status" value="1"/>
</dbReference>